<dbReference type="PDB" id="7F4M">
    <property type="method" value="X-ray"/>
    <property type="resolution" value="3.58 A"/>
    <property type="chains" value="A/B=154-295"/>
</dbReference>
<gene>
    <name evidence="2" type="ORF">TTHERM_00439330</name>
</gene>
<evidence type="ECO:0007829" key="5">
    <source>
        <dbReference type="PDB" id="7F4M"/>
    </source>
</evidence>
<dbReference type="EMDB" id="EMD-38781"/>
<dbReference type="PDB" id="8XYQ">
    <property type="method" value="EM"/>
    <property type="resolution" value="2.80 A"/>
    <property type="chains" value="D=154-295"/>
</dbReference>
<dbReference type="AlphaFoldDB" id="I7M8B9"/>
<keyword evidence="3" id="KW-1185">Reference proteome</keyword>
<dbReference type="PDB" id="8XYX">
    <property type="method" value="EM"/>
    <property type="resolution" value="2.80 A"/>
    <property type="chains" value="D=154-295"/>
</dbReference>
<dbReference type="PDB" id="7F4Q">
    <property type="method" value="X-ray"/>
    <property type="resolution" value="3.42 A"/>
    <property type="chains" value="B=154-295"/>
</dbReference>
<keyword evidence="1" id="KW-0472">Membrane</keyword>
<dbReference type="EMDB" id="EMD-70174"/>
<dbReference type="EMDB" id="EMD-38782"/>
<dbReference type="SMR" id="I7M8B9"/>
<dbReference type="eggNOG" id="ENOG502T933">
    <property type="taxonomic scope" value="Eukaryota"/>
</dbReference>
<evidence type="ECO:0007829" key="4">
    <source>
        <dbReference type="PDB" id="7F4L"/>
    </source>
</evidence>
<dbReference type="STRING" id="312017.I7M8B9"/>
<dbReference type="PDB" id="7F4N">
    <property type="method" value="X-ray"/>
    <property type="resolution" value="3.12 A"/>
    <property type="chains" value="B/G=154-295"/>
</dbReference>
<dbReference type="GeneID" id="7828935"/>
<reference evidence="4 5" key="2">
    <citation type="journal article" date="2022" name="Nat. Commun.">
        <title>Structural basis for MTA1c-mediated DNA N6-adenine methylation.</title>
        <authorList>
            <person name="Chen J."/>
            <person name="Hu R."/>
            <person name="Chen Y."/>
            <person name="Lin X."/>
            <person name="Xiang W."/>
            <person name="Chen H."/>
            <person name="Yao C."/>
            <person name="Liu L."/>
        </authorList>
    </citation>
    <scope>X-RAY CRYSTALLOGRAPHY (2.72 ANGSTROMS) OF 154-295</scope>
</reference>
<dbReference type="PDB" id="8XYL">
    <property type="method" value="EM"/>
    <property type="resolution" value="2.79 A"/>
    <property type="chains" value="D=154-295"/>
</dbReference>
<evidence type="ECO:0007829" key="8">
    <source>
        <dbReference type="PDB" id="8XYL"/>
    </source>
</evidence>
<dbReference type="EMDB" id="EMD-38777"/>
<dbReference type="PDB" id="8XYP">
    <property type="method" value="EM"/>
    <property type="resolution" value="2.54 A"/>
    <property type="chains" value="D=154-295"/>
</dbReference>
<dbReference type="PDB" id="7YI8">
    <property type="method" value="EM"/>
    <property type="resolution" value="2.70 A"/>
    <property type="chains" value="D=154-295"/>
</dbReference>
<evidence type="ECO:0000313" key="2">
    <source>
        <dbReference type="EMBL" id="EAR97585.3"/>
    </source>
</evidence>
<name>I7M8B9_TETTS</name>
<dbReference type="PDB" id="9O6K">
    <property type="method" value="EM"/>
    <property type="resolution" value="3.59 A"/>
    <property type="chains" value="H=154-295"/>
</dbReference>
<dbReference type="EMDB" id="EMD-33854"/>
<keyword evidence="1 2" id="KW-0812">Transmembrane</keyword>
<feature type="transmembrane region" description="Helical" evidence="1">
    <location>
        <begin position="58"/>
        <end position="79"/>
    </location>
</feature>
<reference evidence="8 9" key="4">
    <citation type="submission" date="2024-01" db="PDB data bank">
        <title>Structures of Tetrahymena DNA methyltransferase MTA1c.</title>
        <authorList>
            <person name="Xu Q."/>
            <person name="Xie Y."/>
            <person name="Shi Z."/>
        </authorList>
    </citation>
    <scope>STRUCTURE BY ELECTRON MICROSCOPY (2.54 ANGSTROMS) OF 154-295</scope>
</reference>
<protein>
    <submittedName>
        <fullName evidence="2">Transmembrane protein, putative</fullName>
    </submittedName>
</protein>
<reference evidence="6 7" key="3">
    <citation type="journal article" date="2023" name="Cell Discov.">
        <title>Structural insights into DNA N&lt;sup&gt;6&lt;/sup&gt;-adenine methylation by the MTA1 complex.</title>
        <authorList>
            <person name="Yan J."/>
            <person name="Liu F."/>
            <person name="Guan Z."/>
            <person name="Yan X."/>
            <person name="Jin X."/>
            <person name="Wang Q."/>
            <person name="Wang Z."/>
            <person name="Yan J."/>
            <person name="Zhang D."/>
            <person name="Liu Z."/>
            <person name="Wu S."/>
            <person name="Yin P."/>
        </authorList>
    </citation>
    <scope>STRUCTURE BY ELECTRON MICROSCOPY (2.60 ANGSTROMS) OF 154-295</scope>
</reference>
<dbReference type="InParanoid" id="I7M8B9"/>
<reference evidence="10" key="5">
    <citation type="submission" date="2025-04" db="PDB data bank">
        <title>Cryo-EM structure of AMT1-AMT7-AMTP1-AMTP2 complex.</title>
        <authorList>
            <person name="Song J."/>
            <person name="Shao Z."/>
        </authorList>
    </citation>
    <scope>STRUCTURE BY ELECTRON MICROSCOPY (3.59 ANGSTROMS) OF 154-295</scope>
</reference>
<dbReference type="EMDB" id="EMD-38787"/>
<organism evidence="2 3">
    <name type="scientific">Tetrahymena thermophila (strain SB210)</name>
    <dbReference type="NCBI Taxonomy" id="312017"/>
    <lineage>
        <taxon>Eukaryota</taxon>
        <taxon>Sar</taxon>
        <taxon>Alveolata</taxon>
        <taxon>Ciliophora</taxon>
        <taxon>Intramacronucleata</taxon>
        <taxon>Oligohymenophorea</taxon>
        <taxon>Hymenostomatida</taxon>
        <taxon>Tetrahymenina</taxon>
        <taxon>Tetrahymenidae</taxon>
        <taxon>Tetrahymena</taxon>
    </lineage>
</organism>
<dbReference type="EMDB" id="EMD-38786"/>
<dbReference type="RefSeq" id="XP_001017830.3">
    <property type="nucleotide sequence ID" value="XM_001017830.3"/>
</dbReference>
<dbReference type="PDB" id="7YI9">
    <property type="method" value="EM"/>
    <property type="resolution" value="2.60 A"/>
    <property type="chains" value="D=154-295"/>
</dbReference>
<dbReference type="EMBL" id="GG662663">
    <property type="protein sequence ID" value="EAR97585.3"/>
    <property type="molecule type" value="Genomic_DNA"/>
</dbReference>
<dbReference type="PDB" id="7F4O">
    <property type="method" value="X-ray"/>
    <property type="resolution" value="3.10 A"/>
    <property type="chains" value="B=154-295"/>
</dbReference>
<dbReference type="KEGG" id="tet:TTHERM_00439330"/>
<dbReference type="EMDB" id="EMD-38780"/>
<accession>I7M8B9</accession>
<evidence type="ECO:0007829" key="7">
    <source>
        <dbReference type="PDB" id="7YI9"/>
    </source>
</evidence>
<evidence type="ECO:0000256" key="1">
    <source>
        <dbReference type="SAM" id="Phobius"/>
    </source>
</evidence>
<evidence type="ECO:0007829" key="6">
    <source>
        <dbReference type="PDB" id="7YI8"/>
    </source>
</evidence>
<keyword evidence="1" id="KW-1133">Transmembrane helix</keyword>
<dbReference type="EMDB" id="EMD-33853"/>
<evidence type="ECO:0007829" key="10">
    <source>
        <dbReference type="PDB" id="9O6K"/>
    </source>
</evidence>
<dbReference type="PDB" id="7F4L">
    <property type="method" value="X-ray"/>
    <property type="resolution" value="2.72 A"/>
    <property type="chains" value="A/B=154-295"/>
</dbReference>
<proteinExistence type="evidence at protein level"/>
<reference evidence="3" key="1">
    <citation type="journal article" date="2006" name="PLoS Biol.">
        <title>Macronuclear genome sequence of the ciliate Tetrahymena thermophila, a model eukaryote.</title>
        <authorList>
            <person name="Eisen J.A."/>
            <person name="Coyne R.S."/>
            <person name="Wu M."/>
            <person name="Wu D."/>
            <person name="Thiagarajan M."/>
            <person name="Wortman J.R."/>
            <person name="Badger J.H."/>
            <person name="Ren Q."/>
            <person name="Amedeo P."/>
            <person name="Jones K.M."/>
            <person name="Tallon L.J."/>
            <person name="Delcher A.L."/>
            <person name="Salzberg S.L."/>
            <person name="Silva J.C."/>
            <person name="Haas B.J."/>
            <person name="Majoros W.H."/>
            <person name="Farzad M."/>
            <person name="Carlton J.M."/>
            <person name="Smith R.K. Jr."/>
            <person name="Garg J."/>
            <person name="Pearlman R.E."/>
            <person name="Karrer K.M."/>
            <person name="Sun L."/>
            <person name="Manning G."/>
            <person name="Elde N.C."/>
            <person name="Turkewitz A.P."/>
            <person name="Asai D.J."/>
            <person name="Wilkes D.E."/>
            <person name="Wang Y."/>
            <person name="Cai H."/>
            <person name="Collins K."/>
            <person name="Stewart B.A."/>
            <person name="Lee S.R."/>
            <person name="Wilamowska K."/>
            <person name="Weinberg Z."/>
            <person name="Ruzzo W.L."/>
            <person name="Wloga D."/>
            <person name="Gaertig J."/>
            <person name="Frankel J."/>
            <person name="Tsao C.-C."/>
            <person name="Gorovsky M.A."/>
            <person name="Keeling P.J."/>
            <person name="Waller R.F."/>
            <person name="Patron N.J."/>
            <person name="Cherry J.M."/>
            <person name="Stover N.A."/>
            <person name="Krieger C.J."/>
            <person name="del Toro C."/>
            <person name="Ryder H.F."/>
            <person name="Williamson S.C."/>
            <person name="Barbeau R.A."/>
            <person name="Hamilton E.P."/>
            <person name="Orias E."/>
        </authorList>
    </citation>
    <scope>NUCLEOTIDE SEQUENCE [LARGE SCALE GENOMIC DNA]</scope>
    <source>
        <strain evidence="3">SB210</strain>
    </source>
</reference>
<dbReference type="OrthoDB" id="285127at2759"/>
<evidence type="ECO:0000313" key="3">
    <source>
        <dbReference type="Proteomes" id="UP000009168"/>
    </source>
</evidence>
<evidence type="ECO:0007829" key="9">
    <source>
        <dbReference type="PDB" id="8XYP"/>
    </source>
</evidence>
<dbReference type="Proteomes" id="UP000009168">
    <property type="component" value="Unassembled WGS sequence"/>
</dbReference>
<dbReference type="PDB" id="7F4P">
    <property type="method" value="X-ray"/>
    <property type="resolution" value="2.98 A"/>
    <property type="chains" value="B=154-295"/>
</dbReference>
<sequence>MNQMGVIAIKRKQSYQLNVKINYINTAHQIKKPCQYIQKCILFRLLYKFCKQLIPLNFNLFLIFYFYHLLFHLIFNYLLKFAKKINKLIRNQRKNREKKEAFKHKKIQININHYNYLKQNIQQVGIIFQNKKSKLTLKLVQKKSLSEYYRKIKMKKNGKSQNQPLDFTQYAKNMRKDLSNQDICLEDGALNHSYFLTKKGQYWTPLNQKALQRGIELFGVGNWKEINYDEFSGKANIVELELRTCMILGINDITEYYGKKISEEEQEEIKKSNIAKGKKENKLKDNIYQKLQQMQ</sequence>
<keyword evidence="4 5" id="KW-0002">3D-structure</keyword>